<dbReference type="EMBL" id="CP113517">
    <property type="protein sequence ID" value="WAR45767.1"/>
    <property type="molecule type" value="Genomic_DNA"/>
</dbReference>
<reference evidence="1" key="1">
    <citation type="submission" date="2022-11" db="EMBL/GenBank/DDBJ databases">
        <title>Methylomonas rapida sp. nov., Carotenoid-Producing Obligate Methanotrophs with High Growth Characteristics and Biotechnological Potential.</title>
        <authorList>
            <person name="Tikhonova E.N."/>
            <person name="Suleimanov R.Z."/>
            <person name="Miroshnikov K."/>
            <person name="Oshkin I.Y."/>
            <person name="Belova S.E."/>
            <person name="Danilova O.V."/>
            <person name="Ashikhmin A."/>
            <person name="Konopkin A."/>
            <person name="But S.Y."/>
            <person name="Khmelenina V.N."/>
            <person name="Kuznetsov N."/>
            <person name="Pimenov N.V."/>
            <person name="Dedysh S.N."/>
        </authorList>
    </citation>
    <scope>NUCLEOTIDE SEQUENCE</scope>
    <source>
        <strain evidence="1">MP1</strain>
    </source>
</reference>
<organism evidence="1 2">
    <name type="scientific">Methylomonas rapida</name>
    <dbReference type="NCBI Taxonomy" id="2963939"/>
    <lineage>
        <taxon>Bacteria</taxon>
        <taxon>Pseudomonadati</taxon>
        <taxon>Pseudomonadota</taxon>
        <taxon>Gammaproteobacteria</taxon>
        <taxon>Methylococcales</taxon>
        <taxon>Methylococcaceae</taxon>
        <taxon>Methylomonas</taxon>
    </lineage>
</organism>
<sequence length="64" mass="7501">MAAEKIVNAMTVDVEDYFQVSAFERHIAKSEWDSLVHRVEDNTNRILDLFAQHDVSNSQFSRCW</sequence>
<keyword evidence="2" id="KW-1185">Reference proteome</keyword>
<gene>
    <name evidence="1" type="ORF">NM686_004435</name>
</gene>
<proteinExistence type="predicted"/>
<dbReference type="RefSeq" id="WP_255186676.1">
    <property type="nucleotide sequence ID" value="NZ_CP113517.1"/>
</dbReference>
<dbReference type="Proteomes" id="UP001162780">
    <property type="component" value="Chromosome"/>
</dbReference>
<evidence type="ECO:0000313" key="2">
    <source>
        <dbReference type="Proteomes" id="UP001162780"/>
    </source>
</evidence>
<name>A0ABY7GMN6_9GAMM</name>
<protein>
    <submittedName>
        <fullName evidence="1">Uncharacterized protein</fullName>
    </submittedName>
</protein>
<evidence type="ECO:0000313" key="1">
    <source>
        <dbReference type="EMBL" id="WAR45767.1"/>
    </source>
</evidence>
<accession>A0ABY7GMN6</accession>